<sequence>MDVADRYVLVSALRDAVVLVPKLDQFLVPRVAPSGENAGVAPRRPGSRAPVDESVLAVKERVEDVVFTWCGSVAEATGVPAPGGRSVEVRAAWLADLVDDVAECEWAELMLEDVVRAVRAVRDVVEPAPSSVVEVGGGGVLLNTGGRGSLGAVVGGGEWMPVADVVAGLGSLGFRVSASSVYGWVRSGRVGSVVSDSGVLVSPSEVARLAVKRRR</sequence>
<keyword evidence="2" id="KW-1185">Reference proteome</keyword>
<gene>
    <name evidence="1" type="ordered locus">cu1410</name>
</gene>
<protein>
    <submittedName>
        <fullName evidence="1">Uncharacterized protein</fullName>
    </submittedName>
</protein>
<proteinExistence type="predicted"/>
<dbReference type="KEGG" id="cur:cu1410"/>
<dbReference type="AlphaFoldDB" id="B1VGR3"/>
<accession>B1VGR3</accession>
<dbReference type="EMBL" id="AM942444">
    <property type="protein sequence ID" value="CAQ05370.1"/>
    <property type="molecule type" value="Genomic_DNA"/>
</dbReference>
<name>B1VGR3_CORU7</name>
<dbReference type="Proteomes" id="UP000001727">
    <property type="component" value="Chromosome"/>
</dbReference>
<evidence type="ECO:0000313" key="1">
    <source>
        <dbReference type="EMBL" id="CAQ05370.1"/>
    </source>
</evidence>
<organism evidence="1 2">
    <name type="scientific">Corynebacterium urealyticum (strain ATCC 43042 / DSM 7109)</name>
    <dbReference type="NCBI Taxonomy" id="504474"/>
    <lineage>
        <taxon>Bacteria</taxon>
        <taxon>Bacillati</taxon>
        <taxon>Actinomycetota</taxon>
        <taxon>Actinomycetes</taxon>
        <taxon>Mycobacteriales</taxon>
        <taxon>Corynebacteriaceae</taxon>
        <taxon>Corynebacterium</taxon>
    </lineage>
</organism>
<dbReference type="HOGENOM" id="CLU_115312_0_0_11"/>
<evidence type="ECO:0000313" key="2">
    <source>
        <dbReference type="Proteomes" id="UP000001727"/>
    </source>
</evidence>
<reference evidence="1 2" key="1">
    <citation type="journal article" date="2008" name="J. Biotechnol.">
        <title>The lifestyle of Corynebacterium urealyticum derived from its complete genome sequence established by pyrosequencing.</title>
        <authorList>
            <person name="Tauch A."/>
            <person name="Trost E."/>
            <person name="Tilker A."/>
            <person name="Ludewig U."/>
            <person name="Schneiker S."/>
            <person name="Goesmann A."/>
            <person name="Arnold W."/>
            <person name="Bekel T."/>
            <person name="Brinkrolf K."/>
            <person name="Brune I."/>
            <person name="Goetker S."/>
            <person name="Kalinowski J."/>
            <person name="Kamp P.-B."/>
            <person name="Lobo F.P."/>
            <person name="Viehoever P."/>
            <person name="Weisshaar B."/>
            <person name="Soriano F."/>
            <person name="Droege M."/>
            <person name="Puehler A."/>
        </authorList>
    </citation>
    <scope>NUCLEOTIDE SEQUENCE [LARGE SCALE GENOMIC DNA]</scope>
    <source>
        <strain evidence="2">ATCC 43042 / DSM 7109</strain>
    </source>
</reference>